<evidence type="ECO:0000256" key="5">
    <source>
        <dbReference type="ARBA" id="ARBA00023251"/>
    </source>
</evidence>
<dbReference type="GO" id="GO:0005524">
    <property type="term" value="F:ATP binding"/>
    <property type="evidence" value="ECO:0007669"/>
    <property type="project" value="UniProtKB-KW"/>
</dbReference>
<dbReference type="InterPro" id="IPR003593">
    <property type="entry name" value="AAA+_ATPase"/>
</dbReference>
<dbReference type="GO" id="GO:0005886">
    <property type="term" value="C:plasma membrane"/>
    <property type="evidence" value="ECO:0007669"/>
    <property type="project" value="UniProtKB-SubCell"/>
</dbReference>
<feature type="domain" description="ABC transporter" evidence="6">
    <location>
        <begin position="23"/>
        <end position="246"/>
    </location>
</feature>
<evidence type="ECO:0000256" key="2">
    <source>
        <dbReference type="ARBA" id="ARBA00022448"/>
    </source>
</evidence>
<evidence type="ECO:0000259" key="6">
    <source>
        <dbReference type="PROSITE" id="PS50893"/>
    </source>
</evidence>
<dbReference type="InterPro" id="IPR017871">
    <property type="entry name" value="ABC_transporter-like_CS"/>
</dbReference>
<comment type="subcellular location">
    <subcellularLocation>
        <location evidence="1">Cell membrane</location>
        <topology evidence="1">Peripheral membrane protein</topology>
    </subcellularLocation>
</comment>
<gene>
    <name evidence="7" type="ORF">ABLG96_09500</name>
</gene>
<keyword evidence="5" id="KW-0046">Antibiotic resistance</keyword>
<dbReference type="PROSITE" id="PS50893">
    <property type="entry name" value="ABC_TRANSPORTER_2"/>
    <property type="match status" value="1"/>
</dbReference>
<dbReference type="GO" id="GO:0046677">
    <property type="term" value="P:response to antibiotic"/>
    <property type="evidence" value="ECO:0007669"/>
    <property type="project" value="UniProtKB-KW"/>
</dbReference>
<dbReference type="InterPro" id="IPR027417">
    <property type="entry name" value="P-loop_NTPase"/>
</dbReference>
<dbReference type="PANTHER" id="PTHR42711">
    <property type="entry name" value="ABC TRANSPORTER ATP-BINDING PROTEIN"/>
    <property type="match status" value="1"/>
</dbReference>
<dbReference type="Gene3D" id="3.40.50.300">
    <property type="entry name" value="P-loop containing nucleotide triphosphate hydrolases"/>
    <property type="match status" value="1"/>
</dbReference>
<keyword evidence="4 7" id="KW-0067">ATP-binding</keyword>
<keyword evidence="2" id="KW-0813">Transport</keyword>
<dbReference type="Pfam" id="PF00005">
    <property type="entry name" value="ABC_tran"/>
    <property type="match status" value="1"/>
</dbReference>
<dbReference type="GO" id="GO:0016887">
    <property type="term" value="F:ATP hydrolysis activity"/>
    <property type="evidence" value="ECO:0007669"/>
    <property type="project" value="InterPro"/>
</dbReference>
<dbReference type="InterPro" id="IPR050763">
    <property type="entry name" value="ABC_transporter_ATP-binding"/>
</dbReference>
<sequence length="316" mass="33244">MTRTSPITPGAAGTQEARAGAAVDISDLHRSFGEVRAVRGVDLRIAPGEVVAFLGPNGAGKSTTIDMILGLTRPDRGSVTLFGAEPTLAVRTGQVGAMLQSGALLPDLSVRELVSLFAALQPHPLAVDEALERAGISDIAGQRTQNLSGGQSQRVRFALAVVADPDLLVLDEPTVAMDVEVRQAFWASIRQFAASGRTVLFATHYLQEADDFADRIVVMAKGSVVADGTGASIKERVSGRRLTAVIPDATGEQLTALPGVTTVEQVGSRMSLQCSDSDTALRAVLTQFPQIHEIEIHQANLEEAFLRLVATEGAAS</sequence>
<reference evidence="7" key="1">
    <citation type="submission" date="2024-05" db="EMBL/GenBank/DDBJ databases">
        <authorList>
            <person name="Cai S.Y."/>
            <person name="Jin L.M."/>
            <person name="Li H.R."/>
        </authorList>
    </citation>
    <scope>NUCLEOTIDE SEQUENCE</scope>
    <source>
        <strain evidence="7">A5-74</strain>
    </source>
</reference>
<evidence type="ECO:0000256" key="1">
    <source>
        <dbReference type="ARBA" id="ARBA00004202"/>
    </source>
</evidence>
<dbReference type="PANTHER" id="PTHR42711:SF17">
    <property type="entry name" value="ABC TRANSPORTER ATP-BINDING PROTEIN"/>
    <property type="match status" value="1"/>
</dbReference>
<dbReference type="SUPFAM" id="SSF52540">
    <property type="entry name" value="P-loop containing nucleoside triphosphate hydrolases"/>
    <property type="match status" value="1"/>
</dbReference>
<dbReference type="EMBL" id="CP159218">
    <property type="protein sequence ID" value="XCG65487.1"/>
    <property type="molecule type" value="Genomic_DNA"/>
</dbReference>
<protein>
    <submittedName>
        <fullName evidence="7">ABC transporter ATP-binding protein</fullName>
    </submittedName>
</protein>
<dbReference type="RefSeq" id="WP_353651092.1">
    <property type="nucleotide sequence ID" value="NZ_CP159218.1"/>
</dbReference>
<dbReference type="PROSITE" id="PS00211">
    <property type="entry name" value="ABC_TRANSPORTER_1"/>
    <property type="match status" value="1"/>
</dbReference>
<dbReference type="AlphaFoldDB" id="A0AAU8DXB0"/>
<evidence type="ECO:0000256" key="3">
    <source>
        <dbReference type="ARBA" id="ARBA00022741"/>
    </source>
</evidence>
<name>A0AAU8DXB0_9ACTN</name>
<dbReference type="SMART" id="SM00382">
    <property type="entry name" value="AAA"/>
    <property type="match status" value="1"/>
</dbReference>
<keyword evidence="3" id="KW-0547">Nucleotide-binding</keyword>
<evidence type="ECO:0000256" key="4">
    <source>
        <dbReference type="ARBA" id="ARBA00022840"/>
    </source>
</evidence>
<organism evidence="7">
    <name type="scientific">Nakamurella sp. A5-74</name>
    <dbReference type="NCBI Taxonomy" id="3158264"/>
    <lineage>
        <taxon>Bacteria</taxon>
        <taxon>Bacillati</taxon>
        <taxon>Actinomycetota</taxon>
        <taxon>Actinomycetes</taxon>
        <taxon>Nakamurellales</taxon>
        <taxon>Nakamurellaceae</taxon>
        <taxon>Nakamurella</taxon>
    </lineage>
</organism>
<evidence type="ECO:0000313" key="7">
    <source>
        <dbReference type="EMBL" id="XCG65487.1"/>
    </source>
</evidence>
<dbReference type="CDD" id="cd03230">
    <property type="entry name" value="ABC_DR_subfamily_A"/>
    <property type="match status" value="1"/>
</dbReference>
<proteinExistence type="predicted"/>
<accession>A0AAU8DXB0</accession>
<dbReference type="InterPro" id="IPR003439">
    <property type="entry name" value="ABC_transporter-like_ATP-bd"/>
</dbReference>